<reference evidence="8" key="1">
    <citation type="submission" date="2022-11" db="UniProtKB">
        <authorList>
            <consortium name="WormBaseParasite"/>
        </authorList>
    </citation>
    <scope>IDENTIFICATION</scope>
</reference>
<evidence type="ECO:0000256" key="2">
    <source>
        <dbReference type="ARBA" id="ARBA00023242"/>
    </source>
</evidence>
<dbReference type="WBParaSite" id="PgB12X_g044_t01">
    <property type="protein sequence ID" value="PgB12X_g044_t01"/>
    <property type="gene ID" value="PgB12X_g044"/>
</dbReference>
<evidence type="ECO:0000256" key="1">
    <source>
        <dbReference type="ARBA" id="ARBA00004123"/>
    </source>
</evidence>
<sequence length="1307" mass="151585">MEKEIQSIIHGLGYSEKGSYFPEPDCFESIRDLIRFLRYDTHSRLARRLCGEHNLVISDLIPIMKSANTPERLFDVALRLTINLCQPTINVFNGKIPEDREEWRFFTEMEKNLCRAKSAFADSDLMSILHTKISSYFSLEWTDRTESMKLLAERIFVLLGYVLSIGCAEYDLQSMFAEASSDDHVVMALLNSGIGEVIVNVAATPSEHDFHLSLLHIVALIVKHREVDNIITANRENSLDEKAKEDEELRKCVEVESQKMLETRRRLGGRHTSFAGSYVIKGMKALNSENDLVLQKVVKKADRLEHLYGRKAKRRQPKNRRPFEGEEKVRRSSVLDLRLTLKKFCDSVLLKCYNRLVAGCRDAALSGRRTLSHRNADVHYFLVVRFFMEYRRLRLFPSHLVAATLGKEGFHHVQTQLDHHLDMAYAERREGRMHGLRAQYALCAYKELLYTLRCMLLSGGDEEREEAEEACKHIILMEEYRDLPSSLIRRFTPAIFSKTFLRTLILASHVYIGLLEKCATAGNLLKVTKRQKVRKRRTKRHHNRACEESNDDGENRIDIDKVWGSICEELSEIVNGYEMPSEDMSPIDMRLQVDDCLHRQFASLMIQVALRERRVADAVGLYRTARALWPFEGTFGSDKMQPEEEFIAMRVIYFSDLTQVENEYKLARESVRKDEIEDGEGNLFDAELEEEEEERDCEDEEEEDEGATRYVTKEVDFSFDQYLMKFARADVLKWYVFLLNDYEANSPELNMAIVKLLHRIVFYLRQAPRLFQISLFRIFTRLAERFQNRPLSAIKADRFFRLYEFGFHLLRRFFASYEIVGSKLIPEMLFWKGPKECHDLEYGYGSYDALTNEKKSDAMLWTEELDNEMRSLYDEYVAYDDKPEGIDVVEFIESNLSREQTRRQIIRQLKSLGLDTFGAKVKLTVATGRSKSTVFPVSVVEQMKVLAVQYRSLLPDQQLVDMIDYIRERLPKQYSRSQIIKQLRYEGIEYAPNTNARGFYRSHKAWSDILVTELRSLAEQYGELSEKPSCGLVDYIRTRLTEKRTRRDIEAMLVEINYDPGKLRTSKSLAAATSNRASTKVPKPWSELLLTELCSLKSQYEELEEDPQCDLADYVIARLSEKRWRRDVINKLAEIGADVSNMQKRRRKRRDSKLVLSTANEEASWEERDRSTSPLTSGRCRSVASSDEFGLDDNLDDFLIAPESDAEKNLCDRRIGRTENARNEQDLISQDSVGFGSSAVEEPSLAAEVKAMFGDLYKEDDEEIVVRREKRVIEDALSPPFGEYIERSPEPSAPSRKKRIVLSDDEE</sequence>
<comment type="subcellular location">
    <subcellularLocation>
        <location evidence="1">Nucleus</location>
    </subcellularLocation>
</comment>
<dbReference type="GO" id="GO:0003677">
    <property type="term" value="F:DNA binding"/>
    <property type="evidence" value="ECO:0007669"/>
    <property type="project" value="TreeGrafter"/>
</dbReference>
<dbReference type="GO" id="GO:0006281">
    <property type="term" value="P:DNA repair"/>
    <property type="evidence" value="ECO:0007669"/>
    <property type="project" value="TreeGrafter"/>
</dbReference>
<evidence type="ECO:0000256" key="4">
    <source>
        <dbReference type="SAM" id="Coils"/>
    </source>
</evidence>
<dbReference type="GO" id="GO:0043111">
    <property type="term" value="P:replication fork arrest"/>
    <property type="evidence" value="ECO:0007669"/>
    <property type="project" value="TreeGrafter"/>
</dbReference>
<dbReference type="Pfam" id="PF26019">
    <property type="entry name" value="HTH_TIMELESS"/>
    <property type="match status" value="3"/>
</dbReference>
<evidence type="ECO:0000313" key="7">
    <source>
        <dbReference type="Proteomes" id="UP000887569"/>
    </source>
</evidence>
<dbReference type="InterPro" id="IPR006906">
    <property type="entry name" value="Timeless_N"/>
</dbReference>
<accession>A0A914ZSD3</accession>
<dbReference type="PANTHER" id="PTHR22940:SF4">
    <property type="entry name" value="PROTEIN TIMELESS HOMOLOG"/>
    <property type="match status" value="1"/>
</dbReference>
<name>A0A914ZSD3_PARUN</name>
<feature type="domain" description="Timeless N-terminal" evidence="6">
    <location>
        <begin position="20"/>
        <end position="280"/>
    </location>
</feature>
<dbReference type="Pfam" id="PF04821">
    <property type="entry name" value="TIMELESS"/>
    <property type="match status" value="1"/>
</dbReference>
<keyword evidence="4" id="KW-0175">Coiled coil</keyword>
<feature type="coiled-coil region" evidence="4">
    <location>
        <begin position="657"/>
        <end position="703"/>
    </location>
</feature>
<proteinExistence type="predicted"/>
<dbReference type="GO" id="GO:0000076">
    <property type="term" value="P:DNA replication checkpoint signaling"/>
    <property type="evidence" value="ECO:0007669"/>
    <property type="project" value="TreeGrafter"/>
</dbReference>
<evidence type="ECO:0000256" key="3">
    <source>
        <dbReference type="ARBA" id="ARBA00023306"/>
    </source>
</evidence>
<keyword evidence="2" id="KW-0539">Nucleus</keyword>
<dbReference type="PANTHER" id="PTHR22940">
    <property type="entry name" value="TIMEOUT/TIMELESS-2"/>
    <property type="match status" value="1"/>
</dbReference>
<protein>
    <submittedName>
        <fullName evidence="8">Timeless N-terminal domain-containing protein</fullName>
    </submittedName>
</protein>
<evidence type="ECO:0000313" key="8">
    <source>
        <dbReference type="WBParaSite" id="PgB12X_g044_t01"/>
    </source>
</evidence>
<keyword evidence="7" id="KW-1185">Reference proteome</keyword>
<evidence type="ECO:0000256" key="5">
    <source>
        <dbReference type="SAM" id="MobiDB-lite"/>
    </source>
</evidence>
<dbReference type="Proteomes" id="UP000887569">
    <property type="component" value="Unplaced"/>
</dbReference>
<feature type="region of interest" description="Disordered" evidence="5">
    <location>
        <begin position="1158"/>
        <end position="1179"/>
    </location>
</feature>
<organism evidence="7 8">
    <name type="scientific">Parascaris univalens</name>
    <name type="common">Nematode worm</name>
    <dbReference type="NCBI Taxonomy" id="6257"/>
    <lineage>
        <taxon>Eukaryota</taxon>
        <taxon>Metazoa</taxon>
        <taxon>Ecdysozoa</taxon>
        <taxon>Nematoda</taxon>
        <taxon>Chromadorea</taxon>
        <taxon>Rhabditida</taxon>
        <taxon>Spirurina</taxon>
        <taxon>Ascaridomorpha</taxon>
        <taxon>Ascaridoidea</taxon>
        <taxon>Ascarididae</taxon>
        <taxon>Parascaris</taxon>
    </lineage>
</organism>
<evidence type="ECO:0000259" key="6">
    <source>
        <dbReference type="Pfam" id="PF04821"/>
    </source>
</evidence>
<feature type="region of interest" description="Disordered" evidence="5">
    <location>
        <begin position="1280"/>
        <end position="1307"/>
    </location>
</feature>
<dbReference type="GO" id="GO:0031298">
    <property type="term" value="C:replication fork protection complex"/>
    <property type="evidence" value="ECO:0007669"/>
    <property type="project" value="TreeGrafter"/>
</dbReference>
<keyword evidence="3" id="KW-0131">Cell cycle</keyword>
<dbReference type="InterPro" id="IPR044998">
    <property type="entry name" value="Timeless"/>
</dbReference>